<feature type="domain" description="PPM-type phosphatase" evidence="1">
    <location>
        <begin position="1"/>
        <end position="175"/>
    </location>
</feature>
<proteinExistence type="predicted"/>
<dbReference type="PANTHER" id="PTHR47992">
    <property type="entry name" value="PROTEIN PHOSPHATASE"/>
    <property type="match status" value="1"/>
</dbReference>
<protein>
    <recommendedName>
        <fullName evidence="1">PPM-type phosphatase domain-containing protein</fullName>
    </recommendedName>
</protein>
<accession>A0AAW1W6A0</accession>
<sequence length="188" mass="20578">MDLSLFLQGNLGELIGESFRQTVAAFLDSERDTYRDDGSTASTAVLVAIPLSEDHKPNRSDERKRIESAGGIVMWAGTWRVGGVLAMSRNHMLKQFDVAELEIQGQVIDEEFELLVLASDGLGDVVPNETGVFVIATCNDLLFYWKEPEAAARKLTGTSFARGSADNITSIVVRFHHDKAESAGAHHD</sequence>
<reference evidence="2 3" key="1">
    <citation type="journal article" date="2023" name="G3 (Bethesda)">
        <title>A chromosome-length genome assembly and annotation of blackberry (Rubus argutus, cv. 'Hillquist').</title>
        <authorList>
            <person name="Bruna T."/>
            <person name="Aryal R."/>
            <person name="Dudchenko O."/>
            <person name="Sargent D.J."/>
            <person name="Mead D."/>
            <person name="Buti M."/>
            <person name="Cavallini A."/>
            <person name="Hytonen T."/>
            <person name="Andres J."/>
            <person name="Pham M."/>
            <person name="Weisz D."/>
            <person name="Mascagni F."/>
            <person name="Usai G."/>
            <person name="Natali L."/>
            <person name="Bassil N."/>
            <person name="Fernandez G.E."/>
            <person name="Lomsadze A."/>
            <person name="Armour M."/>
            <person name="Olukolu B."/>
            <person name="Poorten T."/>
            <person name="Britton C."/>
            <person name="Davik J."/>
            <person name="Ashrafi H."/>
            <person name="Aiden E.L."/>
            <person name="Borodovsky M."/>
            <person name="Worthington M."/>
        </authorList>
    </citation>
    <scope>NUCLEOTIDE SEQUENCE [LARGE SCALE GENOMIC DNA]</scope>
    <source>
        <strain evidence="2">PI 553951</strain>
    </source>
</reference>
<dbReference type="Gene3D" id="3.60.40.10">
    <property type="entry name" value="PPM-type phosphatase domain"/>
    <property type="match status" value="1"/>
</dbReference>
<organism evidence="2 3">
    <name type="scientific">Rubus argutus</name>
    <name type="common">Southern blackberry</name>
    <dbReference type="NCBI Taxonomy" id="59490"/>
    <lineage>
        <taxon>Eukaryota</taxon>
        <taxon>Viridiplantae</taxon>
        <taxon>Streptophyta</taxon>
        <taxon>Embryophyta</taxon>
        <taxon>Tracheophyta</taxon>
        <taxon>Spermatophyta</taxon>
        <taxon>Magnoliopsida</taxon>
        <taxon>eudicotyledons</taxon>
        <taxon>Gunneridae</taxon>
        <taxon>Pentapetalae</taxon>
        <taxon>rosids</taxon>
        <taxon>fabids</taxon>
        <taxon>Rosales</taxon>
        <taxon>Rosaceae</taxon>
        <taxon>Rosoideae</taxon>
        <taxon>Rosoideae incertae sedis</taxon>
        <taxon>Rubus</taxon>
    </lineage>
</organism>
<comment type="caution">
    <text evidence="2">The sequence shown here is derived from an EMBL/GenBank/DDBJ whole genome shotgun (WGS) entry which is preliminary data.</text>
</comment>
<keyword evidence="3" id="KW-1185">Reference proteome</keyword>
<dbReference type="EMBL" id="JBEDUW010000007">
    <property type="protein sequence ID" value="KAK9914305.1"/>
    <property type="molecule type" value="Genomic_DNA"/>
</dbReference>
<dbReference type="PROSITE" id="PS51746">
    <property type="entry name" value="PPM_2"/>
    <property type="match status" value="1"/>
</dbReference>
<gene>
    <name evidence="2" type="ORF">M0R45_038091</name>
</gene>
<dbReference type="SMART" id="SM00332">
    <property type="entry name" value="PP2Cc"/>
    <property type="match status" value="1"/>
</dbReference>
<dbReference type="InterPro" id="IPR001932">
    <property type="entry name" value="PPM-type_phosphatase-like_dom"/>
</dbReference>
<evidence type="ECO:0000313" key="2">
    <source>
        <dbReference type="EMBL" id="KAK9914305.1"/>
    </source>
</evidence>
<dbReference type="InterPro" id="IPR015655">
    <property type="entry name" value="PP2C"/>
</dbReference>
<dbReference type="GO" id="GO:0004722">
    <property type="term" value="F:protein serine/threonine phosphatase activity"/>
    <property type="evidence" value="ECO:0007669"/>
    <property type="project" value="InterPro"/>
</dbReference>
<dbReference type="CDD" id="cd00143">
    <property type="entry name" value="PP2Cc"/>
    <property type="match status" value="1"/>
</dbReference>
<dbReference type="Proteomes" id="UP001457282">
    <property type="component" value="Unassembled WGS sequence"/>
</dbReference>
<dbReference type="AlphaFoldDB" id="A0AAW1W6A0"/>
<name>A0AAW1W6A0_RUBAR</name>
<dbReference type="Pfam" id="PF00481">
    <property type="entry name" value="PP2C"/>
    <property type="match status" value="1"/>
</dbReference>
<dbReference type="InterPro" id="IPR036457">
    <property type="entry name" value="PPM-type-like_dom_sf"/>
</dbReference>
<evidence type="ECO:0000313" key="3">
    <source>
        <dbReference type="Proteomes" id="UP001457282"/>
    </source>
</evidence>
<evidence type="ECO:0000259" key="1">
    <source>
        <dbReference type="PROSITE" id="PS51746"/>
    </source>
</evidence>
<dbReference type="SUPFAM" id="SSF81606">
    <property type="entry name" value="PP2C-like"/>
    <property type="match status" value="1"/>
</dbReference>